<sequence length="333" mass="38207">MDIRTRKTKFLESLDSTEVIRKAVSLAIDCIIDNHNSNEDTPLVITSYDDLCRIQVLNYVQEFCEAAFPDMDEYYFSPNILRINGKTSEEACINLIKLLRSTKGMLFWSDAPSWFASLPDGLFHVVNIDQKIVTRGLNKKNSKPTIINKDYSVDTLLSELFLNGAHMEQPNVHNVSEGNMKFYDECHAGLIRPIPAPIGASYDEEITINSPDWQKLACVALRRYQSKECHDGMQWDTTDHGWTDVIAYPFVEEIQSMDNSGYRQCLVGLVTINNSNANSPYLSTVWIHPFYRRRGLLSKLWPKLQELYGSNFEIERPNENMKAFLKSAKHADY</sequence>
<dbReference type="AlphaFoldDB" id="A0A0E2L734"/>
<proteinExistence type="predicted"/>
<reference evidence="2" key="1">
    <citation type="submission" date="2013-07" db="EMBL/GenBank/DDBJ databases">
        <title>The genome sequence of Escherichia coli UMEA 3162-1.</title>
        <authorList>
            <consortium name="The Broad Institute Genome Sequencing Platform"/>
            <consortium name="The Broad Institute Genome Sequencing Center for Infectious Disease"/>
            <person name="Feldgarden M."/>
            <person name="Frimodt-Moller N."/>
            <person name="Leihof R.F."/>
            <person name="Rasmussen L."/>
            <person name="Young S.K."/>
            <person name="Zeng Q."/>
            <person name="Gargeya S."/>
            <person name="Abouelleil A."/>
            <person name="Alvarado L."/>
            <person name="Berlin A.M."/>
            <person name="Chapman S.B."/>
            <person name="Gainer-Dewar J."/>
            <person name="Goldberg J."/>
            <person name="Gnerre S."/>
            <person name="Griggs A."/>
            <person name="Gujja S."/>
            <person name="Hansen M."/>
            <person name="Howarth C."/>
            <person name="Imamovic A."/>
            <person name="Larimer J."/>
            <person name="McCowan C."/>
            <person name="Murphy C."/>
            <person name="Pearson M."/>
            <person name="Poon T."/>
            <person name="Priest M."/>
            <person name="Roberts A."/>
            <person name="Saif S."/>
            <person name="Shea T."/>
            <person name="Sykes S."/>
            <person name="Wortman J."/>
            <person name="Nusbaum C."/>
            <person name="Birren B."/>
        </authorList>
    </citation>
    <scope>NUCLEOTIDE SEQUENCE [LARGE SCALE GENOMIC DNA]</scope>
    <source>
        <strain evidence="2">UMEA 3162-1</strain>
    </source>
</reference>
<dbReference type="RefSeq" id="WP_000354966.1">
    <property type="nucleotide sequence ID" value="NZ_KE701776.1"/>
</dbReference>
<protein>
    <submittedName>
        <fullName evidence="1">Uncharacterized protein</fullName>
    </submittedName>
</protein>
<comment type="caution">
    <text evidence="1">The sequence shown here is derived from an EMBL/GenBank/DDBJ whole genome shotgun (WGS) entry which is preliminary data.</text>
</comment>
<dbReference type="PATRIC" id="fig|1281200.3.peg.1336"/>
<accession>A0A0E2L734</accession>
<dbReference type="Proteomes" id="UP000016035">
    <property type="component" value="Unassembled WGS sequence"/>
</dbReference>
<organism evidence="1 2">
    <name type="scientific">Escherichia coli (strain UMEA 3162-1)</name>
    <dbReference type="NCBI Taxonomy" id="1281200"/>
    <lineage>
        <taxon>Bacteria</taxon>
        <taxon>Pseudomonadati</taxon>
        <taxon>Pseudomonadota</taxon>
        <taxon>Gammaproteobacteria</taxon>
        <taxon>Enterobacterales</taxon>
        <taxon>Enterobacteriaceae</taxon>
        <taxon>Escherichia</taxon>
    </lineage>
</organism>
<dbReference type="HOGENOM" id="CLU_833792_0_0_6"/>
<evidence type="ECO:0000313" key="2">
    <source>
        <dbReference type="Proteomes" id="UP000016035"/>
    </source>
</evidence>
<gene>
    <name evidence="1" type="ORF">G925_01281</name>
</gene>
<name>A0A0E2L734_ECOU3</name>
<evidence type="ECO:0000313" key="1">
    <source>
        <dbReference type="EMBL" id="EQX29535.1"/>
    </source>
</evidence>
<dbReference type="EMBL" id="AWBU01000011">
    <property type="protein sequence ID" value="EQX29535.1"/>
    <property type="molecule type" value="Genomic_DNA"/>
</dbReference>